<name>A0A1H6F3X7_9ACTN</name>
<evidence type="ECO:0000256" key="1">
    <source>
        <dbReference type="SAM" id="MobiDB-lite"/>
    </source>
</evidence>
<reference evidence="2 3" key="1">
    <citation type="submission" date="2016-10" db="EMBL/GenBank/DDBJ databases">
        <authorList>
            <person name="de Groot N.N."/>
        </authorList>
    </citation>
    <scope>NUCLEOTIDE SEQUENCE [LARGE SCALE GENOMIC DNA]</scope>
    <source>
        <strain evidence="2 3">CGMCC 4.7037</strain>
    </source>
</reference>
<feature type="region of interest" description="Disordered" evidence="1">
    <location>
        <begin position="71"/>
        <end position="99"/>
    </location>
</feature>
<keyword evidence="3" id="KW-1185">Reference proteome</keyword>
<dbReference type="AlphaFoldDB" id="A0A1H6F3X7"/>
<evidence type="ECO:0000313" key="3">
    <source>
        <dbReference type="Proteomes" id="UP000236732"/>
    </source>
</evidence>
<sequence length="99" mass="11171">MTEDHPYFFLNDETDEQNFGHNTRTRVFNTANLTNVALLGFYSGPTTAIDHNLYIKGRYCQVPRRRQWALPPMSVAPPRKSGPRGAPVVTRPEERGGPA</sequence>
<evidence type="ECO:0000313" key="2">
    <source>
        <dbReference type="EMBL" id="SEH04091.1"/>
    </source>
</evidence>
<organism evidence="2 3">
    <name type="scientific">Nonomuraea solani</name>
    <dbReference type="NCBI Taxonomy" id="1144553"/>
    <lineage>
        <taxon>Bacteria</taxon>
        <taxon>Bacillati</taxon>
        <taxon>Actinomycetota</taxon>
        <taxon>Actinomycetes</taxon>
        <taxon>Streptosporangiales</taxon>
        <taxon>Streptosporangiaceae</taxon>
        <taxon>Nonomuraea</taxon>
    </lineage>
</organism>
<dbReference type="RefSeq" id="WP_146104298.1">
    <property type="nucleotide sequence ID" value="NZ_FNVT01000058.1"/>
</dbReference>
<dbReference type="OrthoDB" id="9815940at2"/>
<protein>
    <submittedName>
        <fullName evidence="2">Uncharacterized protein</fullName>
    </submittedName>
</protein>
<gene>
    <name evidence="2" type="ORF">SAMN05444920_1583</name>
</gene>
<dbReference type="EMBL" id="FNVT01000058">
    <property type="protein sequence ID" value="SEH04091.1"/>
    <property type="molecule type" value="Genomic_DNA"/>
</dbReference>
<proteinExistence type="predicted"/>
<dbReference type="Proteomes" id="UP000236732">
    <property type="component" value="Unassembled WGS sequence"/>
</dbReference>
<accession>A0A1H6F3X7</accession>